<feature type="region of interest" description="Disordered" evidence="13">
    <location>
        <begin position="666"/>
        <end position="711"/>
    </location>
</feature>
<dbReference type="NCBIfam" id="NF005829">
    <property type="entry name" value="PRK07726.1"/>
    <property type="match status" value="1"/>
</dbReference>
<dbReference type="SMART" id="SM00436">
    <property type="entry name" value="TOP1Bc"/>
    <property type="match status" value="1"/>
</dbReference>
<dbReference type="NCBIfam" id="TIGR01056">
    <property type="entry name" value="topB"/>
    <property type="match status" value="1"/>
</dbReference>
<evidence type="ECO:0000256" key="10">
    <source>
        <dbReference type="ARBA" id="ARBA00031985"/>
    </source>
</evidence>
<dbReference type="Proteomes" id="UP001306668">
    <property type="component" value="Unassembled WGS sequence"/>
</dbReference>
<dbReference type="InterPro" id="IPR023406">
    <property type="entry name" value="Topo_IA_AS"/>
</dbReference>
<feature type="domain" description="Toprim" evidence="14">
    <location>
        <begin position="1"/>
        <end position="134"/>
    </location>
</feature>
<dbReference type="PANTHER" id="PTHR11390:SF21">
    <property type="entry name" value="DNA TOPOISOMERASE 3-ALPHA"/>
    <property type="match status" value="1"/>
</dbReference>
<comment type="catalytic activity">
    <reaction evidence="1">
        <text>ATP-independent breakage of single-stranded DNA, followed by passage and rejoining.</text>
        <dbReference type="EC" id="5.6.2.1"/>
    </reaction>
</comment>
<keyword evidence="17" id="KW-1185">Reference proteome</keyword>
<dbReference type="SMART" id="SM00493">
    <property type="entry name" value="TOPRIM"/>
    <property type="match status" value="1"/>
</dbReference>
<evidence type="ECO:0000256" key="5">
    <source>
        <dbReference type="ARBA" id="ARBA00022842"/>
    </source>
</evidence>
<evidence type="ECO:0000256" key="8">
    <source>
        <dbReference type="ARBA" id="ARBA00023235"/>
    </source>
</evidence>
<evidence type="ECO:0000256" key="1">
    <source>
        <dbReference type="ARBA" id="ARBA00000213"/>
    </source>
</evidence>
<dbReference type="Pfam" id="PF01751">
    <property type="entry name" value="Toprim"/>
    <property type="match status" value="1"/>
</dbReference>
<dbReference type="InterPro" id="IPR023405">
    <property type="entry name" value="Topo_IA_core_domain"/>
</dbReference>
<dbReference type="InterPro" id="IPR006171">
    <property type="entry name" value="TOPRIM_dom"/>
</dbReference>
<dbReference type="InterPro" id="IPR003601">
    <property type="entry name" value="Topo_IA_2"/>
</dbReference>
<accession>A0ABQ6QI79</accession>
<dbReference type="InterPro" id="IPR013824">
    <property type="entry name" value="Topo_IA_cen_sub1"/>
</dbReference>
<dbReference type="CDD" id="cd00186">
    <property type="entry name" value="TOP1Ac"/>
    <property type="match status" value="1"/>
</dbReference>
<evidence type="ECO:0000313" key="17">
    <source>
        <dbReference type="Proteomes" id="UP001306668"/>
    </source>
</evidence>
<dbReference type="Gene3D" id="3.30.65.10">
    <property type="entry name" value="Bacterial Topoisomerase I, domain 1"/>
    <property type="match status" value="1"/>
</dbReference>
<evidence type="ECO:0000259" key="15">
    <source>
        <dbReference type="PROSITE" id="PS52039"/>
    </source>
</evidence>
<dbReference type="CDD" id="cd03362">
    <property type="entry name" value="TOPRIM_TopoIA_TopoIII"/>
    <property type="match status" value="1"/>
</dbReference>
<evidence type="ECO:0000256" key="11">
    <source>
        <dbReference type="ARBA" id="ARBA00032235"/>
    </source>
</evidence>
<dbReference type="EC" id="5.6.2.1" evidence="3"/>
<dbReference type="SUPFAM" id="SSF56712">
    <property type="entry name" value="Prokaryotic type I DNA topoisomerase"/>
    <property type="match status" value="1"/>
</dbReference>
<dbReference type="PANTHER" id="PTHR11390">
    <property type="entry name" value="PROKARYOTIC DNA TOPOISOMERASE"/>
    <property type="match status" value="1"/>
</dbReference>
<keyword evidence="5" id="KW-0460">Magnesium</keyword>
<dbReference type="InterPro" id="IPR003602">
    <property type="entry name" value="Topo_IA_DNA-bd_dom"/>
</dbReference>
<dbReference type="PROSITE" id="PS52039">
    <property type="entry name" value="TOPO_IA_2"/>
    <property type="match status" value="1"/>
</dbReference>
<evidence type="ECO:0000256" key="7">
    <source>
        <dbReference type="ARBA" id="ARBA00023125"/>
    </source>
</evidence>
<keyword evidence="7" id="KW-0238">DNA-binding</keyword>
<evidence type="ECO:0000256" key="2">
    <source>
        <dbReference type="ARBA" id="ARBA00009446"/>
    </source>
</evidence>
<dbReference type="Gene3D" id="3.40.50.140">
    <property type="match status" value="1"/>
</dbReference>
<keyword evidence="6" id="KW-0799">Topoisomerase</keyword>
<dbReference type="SMART" id="SM00437">
    <property type="entry name" value="TOP1Ac"/>
    <property type="match status" value="1"/>
</dbReference>
<dbReference type="Gene3D" id="2.70.20.10">
    <property type="entry name" value="Topoisomerase I, domain 3"/>
    <property type="match status" value="1"/>
</dbReference>
<organism evidence="16 17">
    <name type="scientific">Stenotrophomonas sepilia</name>
    <dbReference type="NCBI Taxonomy" id="2860290"/>
    <lineage>
        <taxon>Bacteria</taxon>
        <taxon>Pseudomonadati</taxon>
        <taxon>Pseudomonadota</taxon>
        <taxon>Gammaproteobacteria</taxon>
        <taxon>Lysobacterales</taxon>
        <taxon>Lysobacteraceae</taxon>
        <taxon>Stenotrophomonas</taxon>
        <taxon>Stenotrophomonas maltophilia group</taxon>
    </lineage>
</organism>
<dbReference type="Gene3D" id="1.10.460.10">
    <property type="entry name" value="Topoisomerase I, domain 2"/>
    <property type="match status" value="1"/>
</dbReference>
<dbReference type="PRINTS" id="PR00417">
    <property type="entry name" value="PRTPISMRASEI"/>
</dbReference>
<feature type="domain" description="Topo IA-type catalytic" evidence="15">
    <location>
        <begin position="153"/>
        <end position="615"/>
    </location>
</feature>
<dbReference type="Pfam" id="PF01131">
    <property type="entry name" value="Topoisom_bac"/>
    <property type="match status" value="1"/>
</dbReference>
<dbReference type="Gene3D" id="1.10.290.10">
    <property type="entry name" value="Topoisomerase I, domain 4"/>
    <property type="match status" value="1"/>
</dbReference>
<dbReference type="RefSeq" id="WP_151354571.1">
    <property type="nucleotide sequence ID" value="NZ_BTRJ01000034.1"/>
</dbReference>
<proteinExistence type="inferred from homology"/>
<keyword evidence="4" id="KW-0479">Metal-binding</keyword>
<evidence type="ECO:0000256" key="13">
    <source>
        <dbReference type="SAM" id="MobiDB-lite"/>
    </source>
</evidence>
<dbReference type="PROSITE" id="PS50880">
    <property type="entry name" value="TOPRIM"/>
    <property type="match status" value="1"/>
</dbReference>
<dbReference type="InterPro" id="IPR034144">
    <property type="entry name" value="TOPRIM_TopoIII"/>
</dbReference>
<sequence length="711" mass="76781">MDLVIAEKPSLAEAIADVLPGRAEKHRTHIQMSDGTVLIWAFGHMLEQCMPEDYDPRYKSWRMEDLPIVPVQWKVQPVAKNASQLSAIKGFLKTATRVIHAGDPDSEGQLIVDEILAHLGNKVPVARILVSDYNSAKVKDALANMLPNTHPRYRGWSAWALCRSRLDWLLGINLSRAYTAAAKAAGHDLVLTVGRVQSPTLALIVARDLAIENFKSIPFFNLIANVSASGITFAAHWRPREDQPGLDQDGRLIDPTVAQALQARLVGQPATVVDFTAKGGVRHAPLPYYLDTLQMAANDRFGYTAKRTLDIAQSLYETHKLTTYPRSDCPYLSTAQLAETQPRLKAVASVLPGLAAAVAAADATRVGPAFNDAKQAESSHHGIVPTINERGLTAAALDEAERNIYELIASNFIAQFYPPESFEQSAVVINIGGERFAASGRRVTAPGWTTVFQEPADAVEEADAASSGEGKQPLPAMAPGAVLITESVQALSRKTSPPPRFTEKLLLKAMANVHLYVTHPQAKARLKEGQGIGTPATRANIIEELKSPKRGYLVVKGKQLISTPEARAFIAALPSVATDAGFTGLTEQTLDSVASGAMQPEVFIAKTVELVTTLVRNAQQAPLNLPPPVRHPCPKCKSGTLRKRRGSNGMFWSCSEYENGCTATFDDFRGKPRTTPGTSKARKSTSSSAKKAATKKAAKSTASTRQSKRGA</sequence>
<reference evidence="17" key="1">
    <citation type="submission" date="2023-07" db="EMBL/GenBank/DDBJ databases">
        <title>Genome sequence of Stenotrophomonas sp. Alg010 isolated from Sargassum waste.</title>
        <authorList>
            <person name="Mohapatra"/>
            <person name="B.R."/>
        </authorList>
    </citation>
    <scope>NUCLEOTIDE SEQUENCE [LARGE SCALE GENOMIC DNA]</scope>
    <source>
        <strain evidence="17">Alg010</strain>
    </source>
</reference>
<dbReference type="PROSITE" id="PS00396">
    <property type="entry name" value="TOPO_IA_1"/>
    <property type="match status" value="1"/>
</dbReference>
<keyword evidence="8" id="KW-0413">Isomerase</keyword>
<dbReference type="InterPro" id="IPR013825">
    <property type="entry name" value="Topo_IA_cen_sub2"/>
</dbReference>
<evidence type="ECO:0000256" key="4">
    <source>
        <dbReference type="ARBA" id="ARBA00022723"/>
    </source>
</evidence>
<gene>
    <name evidence="16" type="ORF">STENOSP10_29910</name>
</gene>
<dbReference type="InterPro" id="IPR013497">
    <property type="entry name" value="Topo_IA_cen"/>
</dbReference>
<evidence type="ECO:0000256" key="6">
    <source>
        <dbReference type="ARBA" id="ARBA00023029"/>
    </source>
</evidence>
<evidence type="ECO:0000256" key="9">
    <source>
        <dbReference type="ARBA" id="ARBA00030003"/>
    </source>
</evidence>
<comment type="similarity">
    <text evidence="2">Belongs to the type IA topoisomerase family.</text>
</comment>
<dbReference type="InterPro" id="IPR013826">
    <property type="entry name" value="Topo_IA_cen_sub3"/>
</dbReference>
<dbReference type="InterPro" id="IPR000380">
    <property type="entry name" value="Topo_IA"/>
</dbReference>
<evidence type="ECO:0000313" key="16">
    <source>
        <dbReference type="EMBL" id="GMR28770.1"/>
    </source>
</evidence>
<dbReference type="EMBL" id="BTRJ01000034">
    <property type="protein sequence ID" value="GMR28770.1"/>
    <property type="molecule type" value="Genomic_DNA"/>
</dbReference>
<name>A0ABQ6QI79_9GAMM</name>
<evidence type="ECO:0000259" key="14">
    <source>
        <dbReference type="PROSITE" id="PS50880"/>
    </source>
</evidence>
<comment type="caution">
    <text evidence="16">The sequence shown here is derived from an EMBL/GenBank/DDBJ whole genome shotgun (WGS) entry which is preliminary data.</text>
</comment>
<dbReference type="InterPro" id="IPR005738">
    <property type="entry name" value="TopoIII"/>
</dbReference>
<protein>
    <recommendedName>
        <fullName evidence="3">DNA topoisomerase</fullName>
        <ecNumber evidence="3">5.6.2.1</ecNumber>
    </recommendedName>
    <alternativeName>
        <fullName evidence="12">Omega-protein</fullName>
    </alternativeName>
    <alternativeName>
        <fullName evidence="11">Relaxing enzyme</fullName>
    </alternativeName>
    <alternativeName>
        <fullName evidence="9">Swivelase</fullName>
    </alternativeName>
    <alternativeName>
        <fullName evidence="10">Untwisting enzyme</fullName>
    </alternativeName>
</protein>
<evidence type="ECO:0000256" key="12">
    <source>
        <dbReference type="ARBA" id="ARBA00032877"/>
    </source>
</evidence>
<evidence type="ECO:0000256" key="3">
    <source>
        <dbReference type="ARBA" id="ARBA00012891"/>
    </source>
</evidence>